<evidence type="ECO:0000313" key="3">
    <source>
        <dbReference type="Proteomes" id="UP000435138"/>
    </source>
</evidence>
<feature type="transmembrane region" description="Helical" evidence="1">
    <location>
        <begin position="6"/>
        <end position="25"/>
    </location>
</feature>
<sequence>MNATEGLLRGIAWRLAFLVALVFIAQNVPDNRPQMVADATQAVASSAHAEGH</sequence>
<accession>A0A6A8AAU3</accession>
<protein>
    <submittedName>
        <fullName evidence="2">Uncharacterized protein</fullName>
    </submittedName>
</protein>
<dbReference type="EMBL" id="WIXI01000048">
    <property type="protein sequence ID" value="MQY48413.1"/>
    <property type="molecule type" value="Genomic_DNA"/>
</dbReference>
<keyword evidence="1" id="KW-0812">Transmembrane</keyword>
<dbReference type="Proteomes" id="UP000435138">
    <property type="component" value="Unassembled WGS sequence"/>
</dbReference>
<evidence type="ECO:0000256" key="1">
    <source>
        <dbReference type="SAM" id="Phobius"/>
    </source>
</evidence>
<evidence type="ECO:0000313" key="2">
    <source>
        <dbReference type="EMBL" id="MQY48413.1"/>
    </source>
</evidence>
<dbReference type="RefSeq" id="WP_153356784.1">
    <property type="nucleotide sequence ID" value="NZ_JAYKOO010000002.1"/>
</dbReference>
<keyword evidence="1" id="KW-0472">Membrane</keyword>
<organism evidence="2 3">
    <name type="scientific">Endobacterium cereale</name>
    <dbReference type="NCBI Taxonomy" id="2663029"/>
    <lineage>
        <taxon>Bacteria</taxon>
        <taxon>Pseudomonadati</taxon>
        <taxon>Pseudomonadota</taxon>
        <taxon>Alphaproteobacteria</taxon>
        <taxon>Hyphomicrobiales</taxon>
        <taxon>Rhizobiaceae</taxon>
        <taxon>Endobacterium</taxon>
    </lineage>
</organism>
<keyword evidence="1" id="KW-1133">Transmembrane helix</keyword>
<comment type="caution">
    <text evidence="2">The sequence shown here is derived from an EMBL/GenBank/DDBJ whole genome shotgun (WGS) entry which is preliminary data.</text>
</comment>
<gene>
    <name evidence="2" type="ORF">GAO09_20480</name>
</gene>
<keyword evidence="3" id="KW-1185">Reference proteome</keyword>
<dbReference type="AlphaFoldDB" id="A0A6A8AAU3"/>
<reference evidence="2 3" key="1">
    <citation type="submission" date="2019-11" db="EMBL/GenBank/DDBJ databases">
        <title>Genome analysis of Rhizobacterium cereale a novel genus and species isolated from maize roots in North Spain.</title>
        <authorList>
            <person name="Menendez E."/>
            <person name="Flores-Felix J.D."/>
            <person name="Ramirez-Bahena M.-H."/>
            <person name="Igual J.M."/>
            <person name="Garcia-Fraile P."/>
            <person name="Peix A."/>
            <person name="Velazquez E."/>
        </authorList>
    </citation>
    <scope>NUCLEOTIDE SEQUENCE [LARGE SCALE GENOMIC DNA]</scope>
    <source>
        <strain evidence="2 3">RZME27</strain>
    </source>
</reference>
<proteinExistence type="predicted"/>
<name>A0A6A8AAU3_9HYPH</name>